<dbReference type="RefSeq" id="WP_034939209.1">
    <property type="nucleotide sequence ID" value="NZ_JFHN01000056.1"/>
</dbReference>
<dbReference type="Pfam" id="PF07273">
    <property type="entry name" value="DUF1439"/>
    <property type="match status" value="1"/>
</dbReference>
<keyword evidence="3" id="KW-1185">Reference proteome</keyword>
<dbReference type="EMBL" id="JFHN01000056">
    <property type="protein sequence ID" value="EXU74605.1"/>
    <property type="molecule type" value="Genomic_DNA"/>
</dbReference>
<keyword evidence="1" id="KW-0732">Signal</keyword>
<feature type="chain" id="PRO_5001472957" evidence="1">
    <location>
        <begin position="24"/>
        <end position="187"/>
    </location>
</feature>
<evidence type="ECO:0000256" key="1">
    <source>
        <dbReference type="SAM" id="SignalP"/>
    </source>
</evidence>
<dbReference type="NCBIfam" id="NF007894">
    <property type="entry name" value="PRK10598.1"/>
    <property type="match status" value="1"/>
</dbReference>
<feature type="signal peptide" evidence="1">
    <location>
        <begin position="1"/>
        <end position="23"/>
    </location>
</feature>
<proteinExistence type="predicted"/>
<evidence type="ECO:0000313" key="2">
    <source>
        <dbReference type="EMBL" id="EXU74605.1"/>
    </source>
</evidence>
<dbReference type="OrthoDB" id="5688063at2"/>
<dbReference type="PROSITE" id="PS51257">
    <property type="entry name" value="PROKAR_LIPOPROTEIN"/>
    <property type="match status" value="1"/>
</dbReference>
<sequence>MKKFFAGLSALLLVGLLSGCNQLTQYTISEQEINQALQKHNNYEKQLGVAGLVDAHIVLSDLSSQIGREEPNKVTLTGHAKVNISSLFGPQEATMTLTMKAQPVFNKEQGAIYLQDLQLVDVQVQPEKMQGVLKTLTPYLNQSLKDYFNQKPAYVLSADRSKTESLAKRFAKGLEVQPGKLIIPFTD</sequence>
<dbReference type="Gene3D" id="3.15.10.40">
    <property type="entry name" value="Uncharacterised protein PF07273, DUF1439"/>
    <property type="match status" value="1"/>
</dbReference>
<protein>
    <submittedName>
        <fullName evidence="2">Lipoprotein</fullName>
    </submittedName>
</protein>
<dbReference type="PATRIC" id="fig|69222.5.peg.3268"/>
<gene>
    <name evidence="2" type="ORF">BG55_16010</name>
</gene>
<accession>A0A014NLD3</accession>
<dbReference type="InterPro" id="IPR010835">
    <property type="entry name" value="DUF1439"/>
</dbReference>
<evidence type="ECO:0000313" key="3">
    <source>
        <dbReference type="Proteomes" id="UP000019918"/>
    </source>
</evidence>
<name>A0A014NLD3_9GAMM</name>
<keyword evidence="2" id="KW-0449">Lipoprotein</keyword>
<dbReference type="Proteomes" id="UP000019918">
    <property type="component" value="Unassembled WGS sequence"/>
</dbReference>
<comment type="caution">
    <text evidence="2">The sequence shown here is derived from an EMBL/GenBank/DDBJ whole genome shotgun (WGS) entry which is preliminary data.</text>
</comment>
<dbReference type="AlphaFoldDB" id="A0A014NLD3"/>
<organism evidence="2 3">
    <name type="scientific">Erwinia mallotivora</name>
    <dbReference type="NCBI Taxonomy" id="69222"/>
    <lineage>
        <taxon>Bacteria</taxon>
        <taxon>Pseudomonadati</taxon>
        <taxon>Pseudomonadota</taxon>
        <taxon>Gammaproteobacteria</taxon>
        <taxon>Enterobacterales</taxon>
        <taxon>Erwiniaceae</taxon>
        <taxon>Erwinia</taxon>
    </lineage>
</organism>
<reference evidence="2 3" key="1">
    <citation type="submission" date="2014-02" db="EMBL/GenBank/DDBJ databases">
        <title>Draft genome of Erwinia mallotivora strain BT-MARDI, a papaya dieback pathogen.</title>
        <authorList>
            <person name="Redzuan R."/>
            <person name="Abu Bakar N."/>
            <person name="Badrun R."/>
            <person name="Mohd Raih M.F."/>
            <person name="Rozano L."/>
            <person name="Mat Amin N."/>
        </authorList>
    </citation>
    <scope>NUCLEOTIDE SEQUENCE [LARGE SCALE GENOMIC DNA]</scope>
    <source>
        <strain evidence="2 3">BT-MARDI</strain>
    </source>
</reference>
<dbReference type="STRING" id="69222.BG55_16010"/>